<gene>
    <name evidence="2" type="ORF">E6Q54_18175</name>
</gene>
<dbReference type="AlphaFoldDB" id="A0A5C7XSY8"/>
<reference evidence="2 3" key="1">
    <citation type="submission" date="2018-09" db="EMBL/GenBank/DDBJ databases">
        <title>Metagenome Assembled Genomes from an Advanced Water Purification Facility.</title>
        <authorList>
            <person name="Stamps B.W."/>
            <person name="Spear J.R."/>
        </authorList>
    </citation>
    <scope>NUCLEOTIDE SEQUENCE [LARGE SCALE GENOMIC DNA]</scope>
    <source>
        <strain evidence="2">Bin_29_2</strain>
    </source>
</reference>
<proteinExistence type="inferred from homology"/>
<protein>
    <submittedName>
        <fullName evidence="2">PspA/IM30 family protein</fullName>
    </submittedName>
</protein>
<evidence type="ECO:0000313" key="2">
    <source>
        <dbReference type="EMBL" id="TXI52503.1"/>
    </source>
</evidence>
<dbReference type="Proteomes" id="UP000321797">
    <property type="component" value="Unassembled WGS sequence"/>
</dbReference>
<comment type="caution">
    <text evidence="2">The sequence shown here is derived from an EMBL/GenBank/DDBJ whole genome shotgun (WGS) entry which is preliminary data.</text>
</comment>
<sequence>MNTPFAKAWKYTMALFSAKIDEHADPKIQIQQAIDHARRQHQALSQQAAQVIGNHRQLQMRLHRELADIESLHRNVRQAITLADQAAATGDAGKAAEYTSTAESFATQLVNAESSAEELKVLTDQAAAAATSAKQAVDRNALTLQAKLAEHTKLLSQLEQAKMQEHITTALQSIGRYTNNASTVSLDAARDKIERRYANALGATELAQATTAARMIDVQHDSLQLAGHARLQQIRASMRPNGTVRCHLI</sequence>
<dbReference type="EMBL" id="SSGD01000125">
    <property type="protein sequence ID" value="TXI52503.1"/>
    <property type="molecule type" value="Genomic_DNA"/>
</dbReference>
<comment type="similarity">
    <text evidence="1">Belongs to the PspA/Vipp/IM30 family.</text>
</comment>
<accession>A0A5C7XSY8</accession>
<organism evidence="2 3">
    <name type="scientific">Mycolicibacter arupensis</name>
    <dbReference type="NCBI Taxonomy" id="342002"/>
    <lineage>
        <taxon>Bacteria</taxon>
        <taxon>Bacillati</taxon>
        <taxon>Actinomycetota</taxon>
        <taxon>Actinomycetes</taxon>
        <taxon>Mycobacteriales</taxon>
        <taxon>Mycobacteriaceae</taxon>
        <taxon>Mycolicibacter</taxon>
    </lineage>
</organism>
<evidence type="ECO:0000256" key="1">
    <source>
        <dbReference type="ARBA" id="ARBA00043985"/>
    </source>
</evidence>
<evidence type="ECO:0000313" key="3">
    <source>
        <dbReference type="Proteomes" id="UP000321797"/>
    </source>
</evidence>
<name>A0A5C7XSY8_9MYCO</name>
<dbReference type="RefSeq" id="WP_276762468.1">
    <property type="nucleotide sequence ID" value="NZ_SSGD01000125.1"/>
</dbReference>
<dbReference type="Pfam" id="PF04012">
    <property type="entry name" value="PspA_IM30"/>
    <property type="match status" value="1"/>
</dbReference>
<dbReference type="InterPro" id="IPR007157">
    <property type="entry name" value="PspA_VIPP1"/>
</dbReference>